<proteinExistence type="predicted"/>
<protein>
    <submittedName>
        <fullName evidence="2">Uncharacterized protein</fullName>
    </submittedName>
</protein>
<dbReference type="AlphaFoldDB" id="A0A8K0R7R1"/>
<reference evidence="2" key="1">
    <citation type="journal article" date="2021" name="Nat. Commun.">
        <title>Genetic determinants of endophytism in the Arabidopsis root mycobiome.</title>
        <authorList>
            <person name="Mesny F."/>
            <person name="Miyauchi S."/>
            <person name="Thiergart T."/>
            <person name="Pickel B."/>
            <person name="Atanasova L."/>
            <person name="Karlsson M."/>
            <person name="Huettel B."/>
            <person name="Barry K.W."/>
            <person name="Haridas S."/>
            <person name="Chen C."/>
            <person name="Bauer D."/>
            <person name="Andreopoulos W."/>
            <person name="Pangilinan J."/>
            <person name="LaButti K."/>
            <person name="Riley R."/>
            <person name="Lipzen A."/>
            <person name="Clum A."/>
            <person name="Drula E."/>
            <person name="Henrissat B."/>
            <person name="Kohler A."/>
            <person name="Grigoriev I.V."/>
            <person name="Martin F.M."/>
            <person name="Hacquard S."/>
        </authorList>
    </citation>
    <scope>NUCLEOTIDE SEQUENCE</scope>
    <source>
        <strain evidence="2">MPI-SDFR-AT-0120</strain>
    </source>
</reference>
<feature type="transmembrane region" description="Helical" evidence="1">
    <location>
        <begin position="362"/>
        <end position="382"/>
    </location>
</feature>
<keyword evidence="1" id="KW-1133">Transmembrane helix</keyword>
<organism evidence="2 3">
    <name type="scientific">Paraphoma chrysanthemicola</name>
    <dbReference type="NCBI Taxonomy" id="798071"/>
    <lineage>
        <taxon>Eukaryota</taxon>
        <taxon>Fungi</taxon>
        <taxon>Dikarya</taxon>
        <taxon>Ascomycota</taxon>
        <taxon>Pezizomycotina</taxon>
        <taxon>Dothideomycetes</taxon>
        <taxon>Pleosporomycetidae</taxon>
        <taxon>Pleosporales</taxon>
        <taxon>Pleosporineae</taxon>
        <taxon>Phaeosphaeriaceae</taxon>
        <taxon>Paraphoma</taxon>
    </lineage>
</organism>
<dbReference type="OrthoDB" id="3061561at2759"/>
<evidence type="ECO:0000313" key="3">
    <source>
        <dbReference type="Proteomes" id="UP000813461"/>
    </source>
</evidence>
<sequence length="414" mass="47770">MSRCQDLYPPTSCAGDFWDNDKLIGFKPEPNCGRGTAGILWSCLTVMAFSAWSVIHLDTAPSSSPTSLHLLPRKIWRCLKRPWVKGTPEERPFLRPTMRSNPMLRKALEAVIIILFPEYEVLKGVEEFTIARMIQHRTREVHDWEQFSLQQAHLVRMGGIHIPHLQRPDQFPQFIMQNAHVMQFHRFPNEKQITLRARTDIVDKVIALHQAFYFLSSVAIRSTGFYRISLLELITLNYIGYASVTYLLRLKKPQDLYEPFELDLLDLPSPSVPLDIDNMKHPRLEKWTWLGVLISMAAINSLPFAVLSKRQSPFSNAKSKNGEGELTKVAIVGTLAILAWLLRRRLEHHPWKRNTLFRTASWYACVTFMYAIMLAYAGYRIYLLCMVFGNFERTAEGVYLTPSSWTRYLGHVGA</sequence>
<comment type="caution">
    <text evidence="2">The sequence shown here is derived from an EMBL/GenBank/DDBJ whole genome shotgun (WGS) entry which is preliminary data.</text>
</comment>
<keyword evidence="3" id="KW-1185">Reference proteome</keyword>
<feature type="transmembrane region" description="Helical" evidence="1">
    <location>
        <begin position="287"/>
        <end position="306"/>
    </location>
</feature>
<dbReference type="PANTHER" id="PTHR35043">
    <property type="entry name" value="TRANSCRIPTION FACTOR DOMAIN-CONTAINING PROTEIN"/>
    <property type="match status" value="1"/>
</dbReference>
<feature type="transmembrane region" description="Helical" evidence="1">
    <location>
        <begin position="326"/>
        <end position="342"/>
    </location>
</feature>
<keyword evidence="1" id="KW-0812">Transmembrane</keyword>
<name>A0A8K0R7R1_9PLEO</name>
<feature type="transmembrane region" description="Helical" evidence="1">
    <location>
        <begin position="225"/>
        <end position="248"/>
    </location>
</feature>
<dbReference type="EMBL" id="JAGMVJ010000009">
    <property type="protein sequence ID" value="KAH7087498.1"/>
    <property type="molecule type" value="Genomic_DNA"/>
</dbReference>
<dbReference type="PANTHER" id="PTHR35043:SF7">
    <property type="entry name" value="TRANSCRIPTION FACTOR DOMAIN-CONTAINING PROTEIN"/>
    <property type="match status" value="1"/>
</dbReference>
<keyword evidence="1" id="KW-0472">Membrane</keyword>
<dbReference type="Proteomes" id="UP000813461">
    <property type="component" value="Unassembled WGS sequence"/>
</dbReference>
<accession>A0A8K0R7R1</accession>
<evidence type="ECO:0000256" key="1">
    <source>
        <dbReference type="SAM" id="Phobius"/>
    </source>
</evidence>
<evidence type="ECO:0000313" key="2">
    <source>
        <dbReference type="EMBL" id="KAH7087498.1"/>
    </source>
</evidence>
<gene>
    <name evidence="2" type="ORF">FB567DRAFT_346782</name>
</gene>